<dbReference type="PANTHER" id="PTHR24148">
    <property type="entry name" value="ANKYRIN REPEAT DOMAIN-CONTAINING PROTEIN 39 HOMOLOG-RELATED"/>
    <property type="match status" value="1"/>
</dbReference>
<dbReference type="OrthoDB" id="4850726at2759"/>
<dbReference type="Pfam" id="PF26639">
    <property type="entry name" value="Het-6_barrel"/>
    <property type="match status" value="1"/>
</dbReference>
<protein>
    <recommendedName>
        <fullName evidence="3">WW domain-containing protein</fullName>
    </recommendedName>
</protein>
<dbReference type="InterPro" id="IPR052895">
    <property type="entry name" value="HetReg/Transcr_Mod"/>
</dbReference>
<evidence type="ECO:0000313" key="2">
    <source>
        <dbReference type="Proteomes" id="UP000235786"/>
    </source>
</evidence>
<reference evidence="1 2" key="1">
    <citation type="submission" date="2016-04" db="EMBL/GenBank/DDBJ databases">
        <title>A degradative enzymes factory behind the ericoid mycorrhizal symbiosis.</title>
        <authorList>
            <consortium name="DOE Joint Genome Institute"/>
            <person name="Martino E."/>
            <person name="Morin E."/>
            <person name="Grelet G."/>
            <person name="Kuo A."/>
            <person name="Kohler A."/>
            <person name="Daghino S."/>
            <person name="Barry K."/>
            <person name="Choi C."/>
            <person name="Cichocki N."/>
            <person name="Clum A."/>
            <person name="Copeland A."/>
            <person name="Hainaut M."/>
            <person name="Haridas S."/>
            <person name="Labutti K."/>
            <person name="Lindquist E."/>
            <person name="Lipzen A."/>
            <person name="Khouja H.-R."/>
            <person name="Murat C."/>
            <person name="Ohm R."/>
            <person name="Olson A."/>
            <person name="Spatafora J."/>
            <person name="Veneault-Fourrey C."/>
            <person name="Henrissat B."/>
            <person name="Grigoriev I."/>
            <person name="Martin F."/>
            <person name="Perotto S."/>
        </authorList>
    </citation>
    <scope>NUCLEOTIDE SEQUENCE [LARGE SCALE GENOMIC DNA]</scope>
    <source>
        <strain evidence="1 2">F</strain>
    </source>
</reference>
<keyword evidence="2" id="KW-1185">Reference proteome</keyword>
<evidence type="ECO:0008006" key="3">
    <source>
        <dbReference type="Google" id="ProtNLM"/>
    </source>
</evidence>
<dbReference type="STRING" id="1149755.A0A2J6RTC3"/>
<dbReference type="EMBL" id="KZ613944">
    <property type="protein sequence ID" value="PMD41765.1"/>
    <property type="molecule type" value="Genomic_DNA"/>
</dbReference>
<gene>
    <name evidence="1" type="ORF">L207DRAFT_458328</name>
</gene>
<dbReference type="Proteomes" id="UP000235786">
    <property type="component" value="Unassembled WGS sequence"/>
</dbReference>
<accession>A0A2J6RTC3</accession>
<sequence>MVYKTLGHPRNGTCCRCHFLVGSAVLGFPLFQSAILWIRCVRYAIATLERISGFELIEQTCETLVCDLGVDLVQVVFLARSKQCIDPRDKIYAILSLLSSSFSTRVIPDYLRPPEEIFKEIVLHHIGWIEQLGLLSLCRFSDPTSNLVLPSWVLDFSASSNLLCWPYCAASGKSKQESIYNPSFDSLQIYGQQICTIDKIFEAVPFDSKLPETLAICQSWEKAWKSATPQDGVVFDENLFLAVIFSGPLSQSSVHNVDMDVRQIGVFYRTSCEQDSFQPYSIKNGSKATQYGRTMSLYLQGCRFFVSSSGLVGLCPSWAAEGDIIIVALGCDMPLVLRPAGSNRYNLGGGCFVHGMMYGEALLGPLIPGSRYSWKMVAGHTRLMTEDSDGIATQLDPRAGPLPPGWSVFYGSKSGEPGPEIVDGEFQGQWFRHSETGKVTYFDPRLTSENLRKRGVDMQEFVLV</sequence>
<organism evidence="1 2">
    <name type="scientific">Hyaloscypha variabilis (strain UAMH 11265 / GT02V1 / F)</name>
    <name type="common">Meliniomyces variabilis</name>
    <dbReference type="NCBI Taxonomy" id="1149755"/>
    <lineage>
        <taxon>Eukaryota</taxon>
        <taxon>Fungi</taxon>
        <taxon>Dikarya</taxon>
        <taxon>Ascomycota</taxon>
        <taxon>Pezizomycotina</taxon>
        <taxon>Leotiomycetes</taxon>
        <taxon>Helotiales</taxon>
        <taxon>Hyaloscyphaceae</taxon>
        <taxon>Hyaloscypha</taxon>
        <taxon>Hyaloscypha variabilis</taxon>
    </lineage>
</organism>
<proteinExistence type="predicted"/>
<name>A0A2J6RTC3_HYAVF</name>
<dbReference type="PANTHER" id="PTHR24148:SF73">
    <property type="entry name" value="HET DOMAIN PROTEIN (AFU_ORTHOLOGUE AFUA_8G01020)"/>
    <property type="match status" value="1"/>
</dbReference>
<evidence type="ECO:0000313" key="1">
    <source>
        <dbReference type="EMBL" id="PMD41765.1"/>
    </source>
</evidence>
<dbReference type="AlphaFoldDB" id="A0A2J6RTC3"/>